<reference evidence="1" key="1">
    <citation type="submission" date="2020-03" db="EMBL/GenBank/DDBJ databases">
        <title>The deep terrestrial virosphere.</title>
        <authorList>
            <person name="Holmfeldt K."/>
            <person name="Nilsson E."/>
            <person name="Simone D."/>
            <person name="Lopez-Fernandez M."/>
            <person name="Wu X."/>
            <person name="de Brujin I."/>
            <person name="Lundin D."/>
            <person name="Andersson A."/>
            <person name="Bertilsson S."/>
            <person name="Dopson M."/>
        </authorList>
    </citation>
    <scope>NUCLEOTIDE SEQUENCE</scope>
    <source>
        <strain evidence="1">MM171B00233</strain>
    </source>
</reference>
<sequence>MFIDREFMGRHITPPRHDIDPDKKEDAWHLSWAKYIYSQDINGFSPIYSRRDDFATLRKYSNAEQDQEKYMDILIGKKQKGESKRKGYMNVNWEIFSIAPKFKNVVLNFFEEVDYEIMADAVDENSITEKEDMKWDLWFEKEYSELISIISAVTETQMPAPSFLPKSKEELELYGAMGGFKLNNEVAVEKLLDFVDDVSNKEEVSRRVREDFYVLNIGAVRDYVEPDTQQVRYKRLDPARLIILGGGETNNFENATAFGYYVNYSIADIRLASGLEEDELMSIATQYNGKYTNTYRDFSFFHNEEDENKFAYDDIVVPVVECEFVSVDTRYRTKRKTKYGDTLNFPEKFGKVHNDETRQTSKIDIKVWRKVSWIVGTDHVFDWGLQNDIPRPILNPKEAYSSFHVYQVKGKSIQAQINPILDALQLTWLKYQNLKATGKFSGVSIEFSSIQNLSLGGKKLSPLDVLKIYTQQNTLLYKSTTHAGQFYSGGKPVDAIPGNIASDTAALINWFKTDLDLLREVTGINQVMAASDPNPEVGLGQSQMAMTSASNSLKTIIYAWKSLYGNMMRNAALRLQIVAKNDAGDKMYSDIIGRESWRAFKIGASKPMASYGIKLNPRLTQKEKQEIEIKLEEAIKGGKNGNASITMSEYFAVKRMIESGTSIKYIQVFLADRERIKNERELQLQRENMQINSDNAIKQEKAKEETTINLYKIKTDDDIRKIRATEEEKRKTVVAKIEAEIRLPPKPEKTQI</sequence>
<accession>A0A6M3MGT3</accession>
<protein>
    <submittedName>
        <fullName evidence="1">Putative structural protein</fullName>
    </submittedName>
</protein>
<dbReference type="EMBL" id="MT143885">
    <property type="protein sequence ID" value="QJB04569.1"/>
    <property type="molecule type" value="Genomic_DNA"/>
</dbReference>
<evidence type="ECO:0000313" key="1">
    <source>
        <dbReference type="EMBL" id="QJB04569.1"/>
    </source>
</evidence>
<gene>
    <name evidence="1" type="ORF">MM171B00233_0009</name>
</gene>
<dbReference type="AlphaFoldDB" id="A0A6M3MGT3"/>
<organism evidence="1">
    <name type="scientific">viral metagenome</name>
    <dbReference type="NCBI Taxonomy" id="1070528"/>
    <lineage>
        <taxon>unclassified sequences</taxon>
        <taxon>metagenomes</taxon>
        <taxon>organismal metagenomes</taxon>
    </lineage>
</organism>
<name>A0A6M3MGT3_9ZZZZ</name>
<proteinExistence type="predicted"/>